<feature type="transmembrane region" description="Helical" evidence="2">
    <location>
        <begin position="144"/>
        <end position="162"/>
    </location>
</feature>
<comment type="caution">
    <text evidence="3">The sequence shown here is derived from an EMBL/GenBank/DDBJ whole genome shotgun (WGS) entry which is preliminary data.</text>
</comment>
<dbReference type="Pfam" id="PF19608">
    <property type="entry name" value="DUF6113"/>
    <property type="match status" value="1"/>
</dbReference>
<reference evidence="3" key="1">
    <citation type="submission" date="2021-03" db="EMBL/GenBank/DDBJ databases">
        <authorList>
            <person name="Kanchanasin P."/>
            <person name="Saeng-In P."/>
            <person name="Phongsopitanun W."/>
            <person name="Yuki M."/>
            <person name="Kudo T."/>
            <person name="Ohkuma M."/>
            <person name="Tanasupawat S."/>
        </authorList>
    </citation>
    <scope>NUCLEOTIDE SEQUENCE</scope>
    <source>
        <strain evidence="3">GKU 128</strain>
    </source>
</reference>
<keyword evidence="2" id="KW-0812">Transmembrane</keyword>
<evidence type="ECO:0008006" key="5">
    <source>
        <dbReference type="Google" id="ProtNLM"/>
    </source>
</evidence>
<evidence type="ECO:0000313" key="4">
    <source>
        <dbReference type="Proteomes" id="UP000669179"/>
    </source>
</evidence>
<evidence type="ECO:0000313" key="3">
    <source>
        <dbReference type="EMBL" id="MBO2454587.1"/>
    </source>
</evidence>
<keyword evidence="2" id="KW-0472">Membrane</keyword>
<feature type="transmembrane region" description="Helical" evidence="2">
    <location>
        <begin position="177"/>
        <end position="197"/>
    </location>
</feature>
<evidence type="ECO:0000256" key="2">
    <source>
        <dbReference type="SAM" id="Phobius"/>
    </source>
</evidence>
<keyword evidence="4" id="KW-1185">Reference proteome</keyword>
<dbReference type="EMBL" id="JAGEOJ010000027">
    <property type="protein sequence ID" value="MBO2454587.1"/>
    <property type="molecule type" value="Genomic_DNA"/>
</dbReference>
<feature type="region of interest" description="Disordered" evidence="1">
    <location>
        <begin position="1"/>
        <end position="50"/>
    </location>
</feature>
<feature type="transmembrane region" description="Helical" evidence="2">
    <location>
        <begin position="84"/>
        <end position="105"/>
    </location>
</feature>
<dbReference type="Proteomes" id="UP000669179">
    <property type="component" value="Unassembled WGS sequence"/>
</dbReference>
<feature type="compositionally biased region" description="Basic and acidic residues" evidence="1">
    <location>
        <begin position="1"/>
        <end position="17"/>
    </location>
</feature>
<proteinExistence type="predicted"/>
<name>A0A939PKG8_9ACTN</name>
<evidence type="ECO:0000256" key="1">
    <source>
        <dbReference type="SAM" id="MobiDB-lite"/>
    </source>
</evidence>
<dbReference type="InterPro" id="IPR046095">
    <property type="entry name" value="DUF6113"/>
</dbReference>
<dbReference type="RefSeq" id="WP_208262807.1">
    <property type="nucleotide sequence ID" value="NZ_JAGEOJ010000027.1"/>
</dbReference>
<organism evidence="3 4">
    <name type="scientific">Actinomadura barringtoniae</name>
    <dbReference type="NCBI Taxonomy" id="1427535"/>
    <lineage>
        <taxon>Bacteria</taxon>
        <taxon>Bacillati</taxon>
        <taxon>Actinomycetota</taxon>
        <taxon>Actinomycetes</taxon>
        <taxon>Streptosporangiales</taxon>
        <taxon>Thermomonosporaceae</taxon>
        <taxon>Actinomadura</taxon>
    </lineage>
</organism>
<keyword evidence="2" id="KW-1133">Transmembrane helix</keyword>
<accession>A0A939PKG8</accession>
<sequence>MDKDEDARLSLAKKDDAATGTGPSKQADSTDAKPADAVAPADARPVDAKPADAVAPVDAAHAAGQDAVPVVIAEPKEPNPRVEAFVGGAAYGALALLGAVVGLIGSFAQDWTVGSSSIPVAAVALVVVNFGLVRLAGFGMGGRMGAVIPLLTWTAVVFLMSQRRPEGDLVVPGTTPGYVYLIGGLVAGVIAVALVPVKRQPGEWLTGGAGRTRG</sequence>
<gene>
    <name evidence="3" type="ORF">J4573_46390</name>
</gene>
<feature type="transmembrane region" description="Helical" evidence="2">
    <location>
        <begin position="111"/>
        <end position="132"/>
    </location>
</feature>
<protein>
    <recommendedName>
        <fullName evidence="5">Integral membrane protein</fullName>
    </recommendedName>
</protein>
<dbReference type="AlphaFoldDB" id="A0A939PKG8"/>